<feature type="transmembrane region" description="Helical" evidence="7">
    <location>
        <begin position="179"/>
        <end position="198"/>
    </location>
</feature>
<keyword evidence="4 7" id="KW-0812">Transmembrane</keyword>
<keyword evidence="3" id="KW-1003">Cell membrane</keyword>
<proteinExistence type="inferred from homology"/>
<evidence type="ECO:0000256" key="7">
    <source>
        <dbReference type="RuleBase" id="RU363032"/>
    </source>
</evidence>
<feature type="transmembrane region" description="Helical" evidence="7">
    <location>
        <begin position="64"/>
        <end position="83"/>
    </location>
</feature>
<keyword evidence="2 7" id="KW-0813">Transport</keyword>
<sequence>MRLQRLTQVLIVVVPLLAYELAARLGLLDPLTFIPLSEMVVTLVENLADPAFLIGQVWPTLLEMLISFIGAALFGIAIGILLWRSNYLYYVTQPYLLLFYAVPFFAIYPIFISIFGLGPFPVITVALLFSMPMVVVNTAIGFRETREVLVKVGRSFNLSFGQLLIHVFFPAAWPQIFTGLRLAAAYSIIGVIATEFILSSRGIGYTISFAYNNFDLNNMYAAVLLVNIFATVVIAILEHFETRLHRQSDHR</sequence>
<evidence type="ECO:0000313" key="10">
    <source>
        <dbReference type="Proteomes" id="UP000318065"/>
    </source>
</evidence>
<keyword evidence="6 7" id="KW-0472">Membrane</keyword>
<dbReference type="PROSITE" id="PS50928">
    <property type="entry name" value="ABC_TM1"/>
    <property type="match status" value="1"/>
</dbReference>
<name>A0A510HL47_9ACTN</name>
<protein>
    <submittedName>
        <fullName evidence="9">Nitrate ABC transporter permease</fullName>
    </submittedName>
</protein>
<evidence type="ECO:0000256" key="2">
    <source>
        <dbReference type="ARBA" id="ARBA00022448"/>
    </source>
</evidence>
<dbReference type="RefSeq" id="WP_143528709.1">
    <property type="nucleotide sequence ID" value="NZ_AP019791.1"/>
</dbReference>
<evidence type="ECO:0000256" key="3">
    <source>
        <dbReference type="ARBA" id="ARBA00022475"/>
    </source>
</evidence>
<evidence type="ECO:0000256" key="1">
    <source>
        <dbReference type="ARBA" id="ARBA00004651"/>
    </source>
</evidence>
<dbReference type="AlphaFoldDB" id="A0A510HL47"/>
<keyword evidence="10" id="KW-1185">Reference proteome</keyword>
<reference evidence="9" key="1">
    <citation type="journal article" date="2019" name="Microbiol. Resour. Announc.">
        <title>Complete Genome Sequence of Rubrobacter xylanophilus Strain AA3-22, Isolated from Arima Onsen in Japan.</title>
        <authorList>
            <person name="Tomariguchi N."/>
            <person name="Miyazaki K."/>
        </authorList>
    </citation>
    <scope>NUCLEOTIDE SEQUENCE [LARGE SCALE GENOMIC DNA]</scope>
    <source>
        <strain evidence="9">AA3-22</strain>
    </source>
</reference>
<comment type="subcellular location">
    <subcellularLocation>
        <location evidence="1 7">Cell membrane</location>
        <topology evidence="1 7">Multi-pass membrane protein</topology>
    </subcellularLocation>
</comment>
<gene>
    <name evidence="9" type="ORF">RxyAA322_25830</name>
</gene>
<dbReference type="EMBL" id="AP019791">
    <property type="protein sequence ID" value="BBL80729.1"/>
    <property type="molecule type" value="Genomic_DNA"/>
</dbReference>
<dbReference type="Gene3D" id="1.10.3720.10">
    <property type="entry name" value="MetI-like"/>
    <property type="match status" value="1"/>
</dbReference>
<dbReference type="Proteomes" id="UP000318065">
    <property type="component" value="Chromosome"/>
</dbReference>
<feature type="transmembrane region" description="Helical" evidence="7">
    <location>
        <begin position="95"/>
        <end position="116"/>
    </location>
</feature>
<dbReference type="InterPro" id="IPR035906">
    <property type="entry name" value="MetI-like_sf"/>
</dbReference>
<evidence type="ECO:0000256" key="6">
    <source>
        <dbReference type="ARBA" id="ARBA00023136"/>
    </source>
</evidence>
<evidence type="ECO:0000256" key="4">
    <source>
        <dbReference type="ARBA" id="ARBA00022692"/>
    </source>
</evidence>
<comment type="similarity">
    <text evidence="7">Belongs to the binding-protein-dependent transport system permease family.</text>
</comment>
<evidence type="ECO:0000313" key="9">
    <source>
        <dbReference type="EMBL" id="BBL80729.1"/>
    </source>
</evidence>
<feature type="domain" description="ABC transmembrane type-1" evidence="8">
    <location>
        <begin position="57"/>
        <end position="238"/>
    </location>
</feature>
<dbReference type="GO" id="GO:0005886">
    <property type="term" value="C:plasma membrane"/>
    <property type="evidence" value="ECO:0007669"/>
    <property type="project" value="UniProtKB-SubCell"/>
</dbReference>
<accession>A0A510HL47</accession>
<evidence type="ECO:0000256" key="5">
    <source>
        <dbReference type="ARBA" id="ARBA00022989"/>
    </source>
</evidence>
<dbReference type="Pfam" id="PF00528">
    <property type="entry name" value="BPD_transp_1"/>
    <property type="match status" value="1"/>
</dbReference>
<dbReference type="InterPro" id="IPR000515">
    <property type="entry name" value="MetI-like"/>
</dbReference>
<feature type="transmembrane region" description="Helical" evidence="7">
    <location>
        <begin position="122"/>
        <end position="142"/>
    </location>
</feature>
<feature type="transmembrane region" description="Helical" evidence="7">
    <location>
        <begin position="219"/>
        <end position="237"/>
    </location>
</feature>
<organism evidence="9 10">
    <name type="scientific">Rubrobacter xylanophilus</name>
    <dbReference type="NCBI Taxonomy" id="49319"/>
    <lineage>
        <taxon>Bacteria</taxon>
        <taxon>Bacillati</taxon>
        <taxon>Actinomycetota</taxon>
        <taxon>Rubrobacteria</taxon>
        <taxon>Rubrobacterales</taxon>
        <taxon>Rubrobacteraceae</taxon>
        <taxon>Rubrobacter</taxon>
    </lineage>
</organism>
<evidence type="ECO:0000259" key="8">
    <source>
        <dbReference type="PROSITE" id="PS50928"/>
    </source>
</evidence>
<feature type="transmembrane region" description="Helical" evidence="7">
    <location>
        <begin position="154"/>
        <end position="173"/>
    </location>
</feature>
<dbReference type="CDD" id="cd06261">
    <property type="entry name" value="TM_PBP2"/>
    <property type="match status" value="1"/>
</dbReference>
<keyword evidence="5 7" id="KW-1133">Transmembrane helix</keyword>
<dbReference type="PANTHER" id="PTHR30151:SF19">
    <property type="entry name" value="ABC TRANSPORTER PERMEASE"/>
    <property type="match status" value="1"/>
</dbReference>
<dbReference type="SUPFAM" id="SSF161098">
    <property type="entry name" value="MetI-like"/>
    <property type="match status" value="1"/>
</dbReference>
<dbReference type="GO" id="GO:0055085">
    <property type="term" value="P:transmembrane transport"/>
    <property type="evidence" value="ECO:0007669"/>
    <property type="project" value="InterPro"/>
</dbReference>
<dbReference type="PANTHER" id="PTHR30151">
    <property type="entry name" value="ALKANE SULFONATE ABC TRANSPORTER-RELATED, MEMBRANE SUBUNIT"/>
    <property type="match status" value="1"/>
</dbReference>
<dbReference type="OrthoDB" id="3173654at2"/>